<dbReference type="InterPro" id="IPR052189">
    <property type="entry name" value="L-asp_N-monooxygenase_NS-form"/>
</dbReference>
<dbReference type="PANTHER" id="PTHR40254">
    <property type="entry name" value="BLR0577 PROTEIN"/>
    <property type="match status" value="1"/>
</dbReference>
<reference evidence="3 4" key="1">
    <citation type="submission" date="2020-07" db="EMBL/GenBank/DDBJ databases">
        <title>Genomic Encyclopedia of Type Strains, Phase III (KMG-III): the genomes of soil and plant-associated and newly described type strains.</title>
        <authorList>
            <person name="Whitman W."/>
        </authorList>
    </citation>
    <scope>NUCLEOTIDE SEQUENCE [LARGE SCALE GENOMIC DNA]</scope>
    <source>
        <strain evidence="3 4">CECT 8576</strain>
    </source>
</reference>
<accession>A0A852Z8Y1</accession>
<feature type="domain" description="FAD-dependent urate hydroxylase HpyO/Asp monooxygenase CreE-like FAD/NAD(P)-binding" evidence="2">
    <location>
        <begin position="6"/>
        <end position="182"/>
    </location>
</feature>
<dbReference type="PANTHER" id="PTHR40254:SF1">
    <property type="entry name" value="BLR0577 PROTEIN"/>
    <property type="match status" value="1"/>
</dbReference>
<evidence type="ECO:0000259" key="2">
    <source>
        <dbReference type="Pfam" id="PF13454"/>
    </source>
</evidence>
<dbReference type="EMBL" id="JACBYW010000006">
    <property type="protein sequence ID" value="NYH79996.1"/>
    <property type="molecule type" value="Genomic_DNA"/>
</dbReference>
<keyword evidence="4" id="KW-1185">Reference proteome</keyword>
<evidence type="ECO:0000313" key="3">
    <source>
        <dbReference type="EMBL" id="NYH79996.1"/>
    </source>
</evidence>
<dbReference type="InterPro" id="IPR036188">
    <property type="entry name" value="FAD/NAD-bd_sf"/>
</dbReference>
<dbReference type="InterPro" id="IPR038732">
    <property type="entry name" value="HpyO/CreE_NAD-binding"/>
</dbReference>
<sequence length="648" mass="70700">MIREIAIVGLGPRGLSVLERIAENSRHRDDLRVVVHAFDSESPGAGSVWRPSQSRRLLMNTVASQITLFTDPSVRCDGPIVPGPSLYDWISRGASVEIDDEELRAEASGLAPDEYPSRALYGRYLHWVLDRIRSGLPSNVRLRTYTDRVQATAVVESGRYVVVPAQRGRAVTVDRIVLALGHLPGGLGERERNLQAFATTYGLTYVPPANPADVRLDRVGPEQTVLMNGLGLNFFDYLSLLTSGRGGSFERTGEGLVYHPSGAEPTIVAGSRRGVPYHARGKNQKGVVGRHTPRFLTSETITRLRSRARELGGLDFGAEVWPLITNEVAFVHYRALLRKRFPHADHEVFACGLETVLRHRQDRLRPFLRAHGIGAEDEWSWERISRPLGERSFESPDDFTCALLDHLREDLDNAYDGNVDNPLKAALDAMRDLRNEVRQVVDHGQVRALSHRDHLARFYTPLNAFVSIGPPPRRVEELIALIESGTVTVAGPGFSAAADSRGCFSGSASAVRGSEYTGDVLIDARLPDPGVVGSDDPLVRYLLDTGTGRRHVLNTGGVEHTTGGLEVTERPYRLVDSSGEPNPGLHAFGVPTEGVHWATAAGVRPGLDSVILGDADAIARSVLGIDDTGTDARERSPAGARPRPAPVH</sequence>
<dbReference type="Pfam" id="PF13454">
    <property type="entry name" value="NAD_binding_9"/>
    <property type="match status" value="1"/>
</dbReference>
<organism evidence="3 4">
    <name type="scientific">Actinopolyspora biskrensis</name>
    <dbReference type="NCBI Taxonomy" id="1470178"/>
    <lineage>
        <taxon>Bacteria</taxon>
        <taxon>Bacillati</taxon>
        <taxon>Actinomycetota</taxon>
        <taxon>Actinomycetes</taxon>
        <taxon>Actinopolysporales</taxon>
        <taxon>Actinopolysporaceae</taxon>
        <taxon>Actinopolyspora</taxon>
    </lineage>
</organism>
<dbReference type="AlphaFoldDB" id="A0A852Z8Y1"/>
<feature type="region of interest" description="Disordered" evidence="1">
    <location>
        <begin position="628"/>
        <end position="648"/>
    </location>
</feature>
<evidence type="ECO:0000313" key="4">
    <source>
        <dbReference type="Proteomes" id="UP000548304"/>
    </source>
</evidence>
<dbReference type="RefSeq" id="WP_179536376.1">
    <property type="nucleotide sequence ID" value="NZ_JACBYW010000006.1"/>
</dbReference>
<dbReference type="SUPFAM" id="SSF51905">
    <property type="entry name" value="FAD/NAD(P)-binding domain"/>
    <property type="match status" value="1"/>
</dbReference>
<protein>
    <submittedName>
        <fullName evidence="3">Putative NAD(P)/FAD-binding protein YdhS</fullName>
    </submittedName>
</protein>
<comment type="caution">
    <text evidence="3">The sequence shown here is derived from an EMBL/GenBank/DDBJ whole genome shotgun (WGS) entry which is preliminary data.</text>
</comment>
<evidence type="ECO:0000256" key="1">
    <source>
        <dbReference type="SAM" id="MobiDB-lite"/>
    </source>
</evidence>
<proteinExistence type="predicted"/>
<name>A0A852Z8Y1_9ACTN</name>
<dbReference type="Proteomes" id="UP000548304">
    <property type="component" value="Unassembled WGS sequence"/>
</dbReference>
<gene>
    <name evidence="3" type="ORF">FHR84_003345</name>
</gene>